<dbReference type="InterPro" id="IPR002820">
    <property type="entry name" value="Mopterin_CF_biosynth-C_dom"/>
</dbReference>
<evidence type="ECO:0000256" key="2">
    <source>
        <dbReference type="ARBA" id="ARBA00023150"/>
    </source>
</evidence>
<dbReference type="OrthoDB" id="429626at2759"/>
<evidence type="ECO:0000313" key="5">
    <source>
        <dbReference type="Proteomes" id="UP001152888"/>
    </source>
</evidence>
<dbReference type="EMBL" id="CAKOFQ010008825">
    <property type="protein sequence ID" value="CAH2016135.1"/>
    <property type="molecule type" value="Genomic_DNA"/>
</dbReference>
<dbReference type="SUPFAM" id="SSF55040">
    <property type="entry name" value="Molybdenum cofactor biosynthesis protein C, MoaC"/>
    <property type="match status" value="1"/>
</dbReference>
<sequence length="150" mass="16528">MYCTKLTHTDDQGKVAMVDTGEKPETTRIAVATATVQLNSEITLLIRENLIKKVKAKLKEETCEVHITSRVRCDGKTGVEMEALVAASTAALTVYDMCKAVSKGIVIKEVKLLSKSGGKSGDYHAPEEIHVRDFNRKPTRNQWLPFVGPV</sequence>
<dbReference type="GO" id="GO:0006777">
    <property type="term" value="P:Mo-molybdopterin cofactor biosynthetic process"/>
    <property type="evidence" value="ECO:0007669"/>
    <property type="project" value="UniProtKB-KW"/>
</dbReference>
<name>A0A9P0QAR0_ACAOB</name>
<feature type="domain" description="Molybdopterin cofactor biosynthesis C (MoaC)" evidence="3">
    <location>
        <begin position="53"/>
        <end position="118"/>
    </location>
</feature>
<dbReference type="AlphaFoldDB" id="A0A9P0QAR0"/>
<comment type="pathway">
    <text evidence="1">Cofactor biosynthesis; molybdopterin biosynthesis.</text>
</comment>
<organism evidence="4 5">
    <name type="scientific">Acanthoscelides obtectus</name>
    <name type="common">Bean weevil</name>
    <name type="synonym">Bruchus obtectus</name>
    <dbReference type="NCBI Taxonomy" id="200917"/>
    <lineage>
        <taxon>Eukaryota</taxon>
        <taxon>Metazoa</taxon>
        <taxon>Ecdysozoa</taxon>
        <taxon>Arthropoda</taxon>
        <taxon>Hexapoda</taxon>
        <taxon>Insecta</taxon>
        <taxon>Pterygota</taxon>
        <taxon>Neoptera</taxon>
        <taxon>Endopterygota</taxon>
        <taxon>Coleoptera</taxon>
        <taxon>Polyphaga</taxon>
        <taxon>Cucujiformia</taxon>
        <taxon>Chrysomeloidea</taxon>
        <taxon>Chrysomelidae</taxon>
        <taxon>Bruchinae</taxon>
        <taxon>Bruchini</taxon>
        <taxon>Acanthoscelides</taxon>
    </lineage>
</organism>
<gene>
    <name evidence="4" type="ORF">ACAOBT_LOCUS35178</name>
</gene>
<accession>A0A9P0QAR0</accession>
<comment type="caution">
    <text evidence="4">The sequence shown here is derived from an EMBL/GenBank/DDBJ whole genome shotgun (WGS) entry which is preliminary data.</text>
</comment>
<dbReference type="Gene3D" id="3.30.70.640">
    <property type="entry name" value="Molybdopterin cofactor biosynthesis C (MoaC) domain"/>
    <property type="match status" value="2"/>
</dbReference>
<evidence type="ECO:0000259" key="3">
    <source>
        <dbReference type="Pfam" id="PF01967"/>
    </source>
</evidence>
<proteinExistence type="predicted"/>
<dbReference type="InterPro" id="IPR036522">
    <property type="entry name" value="MoaC_sf"/>
</dbReference>
<reference evidence="4" key="1">
    <citation type="submission" date="2022-03" db="EMBL/GenBank/DDBJ databases">
        <authorList>
            <person name="Sayadi A."/>
        </authorList>
    </citation>
    <scope>NUCLEOTIDE SEQUENCE</scope>
</reference>
<dbReference type="Proteomes" id="UP001152888">
    <property type="component" value="Unassembled WGS sequence"/>
</dbReference>
<keyword evidence="2" id="KW-0501">Molybdenum cofactor biosynthesis</keyword>
<protein>
    <recommendedName>
        <fullName evidence="3">Molybdopterin cofactor biosynthesis C (MoaC) domain-containing protein</fullName>
    </recommendedName>
</protein>
<evidence type="ECO:0000313" key="4">
    <source>
        <dbReference type="EMBL" id="CAH2016135.1"/>
    </source>
</evidence>
<evidence type="ECO:0000256" key="1">
    <source>
        <dbReference type="ARBA" id="ARBA00005046"/>
    </source>
</evidence>
<dbReference type="Pfam" id="PF01967">
    <property type="entry name" value="MoaC"/>
    <property type="match status" value="1"/>
</dbReference>
<keyword evidence="5" id="KW-1185">Reference proteome</keyword>